<sequence length="230" mass="24828">MHIAVFGAGGPTGRELVAQALADGNEVTAVTRRPHGTAPRAGLTVVDADATDPDAVDAAVEGADAVLSALGVRPGRAPVTLYSTSARTITEAMGRHGVKRLVAVTSSALDPDWRPSGAFFFNHVLDPYVNRVLARTAHDDMRRMEAVLRQSPLDWTVARPSGLFDHPEPTRYRVAQDSADGVFTARADLAAAMLREVVDRRFVRGAMGVVTKDVKPSVPRMIWREAVRKR</sequence>
<evidence type="ECO:0000313" key="2">
    <source>
        <dbReference type="EMBL" id="GAA3887001.1"/>
    </source>
</evidence>
<dbReference type="InterPro" id="IPR051606">
    <property type="entry name" value="Polyketide_Oxido-like"/>
</dbReference>
<dbReference type="RefSeq" id="WP_345552749.1">
    <property type="nucleotide sequence ID" value="NZ_BAAAZA010000022.1"/>
</dbReference>
<dbReference type="InterPro" id="IPR016040">
    <property type="entry name" value="NAD(P)-bd_dom"/>
</dbReference>
<dbReference type="PANTHER" id="PTHR43355:SF2">
    <property type="entry name" value="FLAVIN REDUCTASE (NADPH)"/>
    <property type="match status" value="1"/>
</dbReference>
<gene>
    <name evidence="2" type="ORF">GCM10022207_62850</name>
</gene>
<dbReference type="Pfam" id="PF13460">
    <property type="entry name" value="NAD_binding_10"/>
    <property type="match status" value="1"/>
</dbReference>
<dbReference type="InterPro" id="IPR036291">
    <property type="entry name" value="NAD(P)-bd_dom_sf"/>
</dbReference>
<dbReference type="PANTHER" id="PTHR43355">
    <property type="entry name" value="FLAVIN REDUCTASE (NADPH)"/>
    <property type="match status" value="1"/>
</dbReference>
<comment type="caution">
    <text evidence="2">The sequence shown here is derived from an EMBL/GenBank/DDBJ whole genome shotgun (WGS) entry which is preliminary data.</text>
</comment>
<proteinExistence type="predicted"/>
<dbReference type="EMBL" id="BAAAZA010000022">
    <property type="protein sequence ID" value="GAA3887001.1"/>
    <property type="molecule type" value="Genomic_DNA"/>
</dbReference>
<dbReference type="Gene3D" id="3.40.50.720">
    <property type="entry name" value="NAD(P)-binding Rossmann-like Domain"/>
    <property type="match status" value="1"/>
</dbReference>
<feature type="domain" description="NAD(P)-binding" evidence="1">
    <location>
        <begin position="7"/>
        <end position="196"/>
    </location>
</feature>
<protein>
    <submittedName>
        <fullName evidence="2">NAD(P)H-binding protein</fullName>
    </submittedName>
</protein>
<evidence type="ECO:0000259" key="1">
    <source>
        <dbReference type="Pfam" id="PF13460"/>
    </source>
</evidence>
<dbReference type="Proteomes" id="UP001501563">
    <property type="component" value="Unassembled WGS sequence"/>
</dbReference>
<keyword evidence="3" id="KW-1185">Reference proteome</keyword>
<name>A0ABP7KU37_9ACTN</name>
<reference evidence="3" key="1">
    <citation type="journal article" date="2019" name="Int. J. Syst. Evol. Microbiol.">
        <title>The Global Catalogue of Microorganisms (GCM) 10K type strain sequencing project: providing services to taxonomists for standard genome sequencing and annotation.</title>
        <authorList>
            <consortium name="The Broad Institute Genomics Platform"/>
            <consortium name="The Broad Institute Genome Sequencing Center for Infectious Disease"/>
            <person name="Wu L."/>
            <person name="Ma J."/>
        </authorList>
    </citation>
    <scope>NUCLEOTIDE SEQUENCE [LARGE SCALE GENOMIC DNA]</scope>
    <source>
        <strain evidence="3">JCM 16578</strain>
    </source>
</reference>
<accession>A0ABP7KU37</accession>
<dbReference type="CDD" id="cd05244">
    <property type="entry name" value="BVR-B_like_SDR_a"/>
    <property type="match status" value="1"/>
</dbReference>
<organism evidence="2 3">
    <name type="scientific">Streptomyces lannensis</name>
    <dbReference type="NCBI Taxonomy" id="766498"/>
    <lineage>
        <taxon>Bacteria</taxon>
        <taxon>Bacillati</taxon>
        <taxon>Actinomycetota</taxon>
        <taxon>Actinomycetes</taxon>
        <taxon>Kitasatosporales</taxon>
        <taxon>Streptomycetaceae</taxon>
        <taxon>Streptomyces</taxon>
    </lineage>
</organism>
<evidence type="ECO:0000313" key="3">
    <source>
        <dbReference type="Proteomes" id="UP001501563"/>
    </source>
</evidence>
<dbReference type="SUPFAM" id="SSF51735">
    <property type="entry name" value="NAD(P)-binding Rossmann-fold domains"/>
    <property type="match status" value="1"/>
</dbReference>